<dbReference type="AlphaFoldDB" id="I2C824"/>
<dbReference type="SFLD" id="SFLDG01140">
    <property type="entry name" value="C2.B:_Phosphomannomutase_and_P"/>
    <property type="match status" value="1"/>
</dbReference>
<dbReference type="Proteomes" id="UP000002878">
    <property type="component" value="Chromosome"/>
</dbReference>
<dbReference type="HOGENOM" id="CLU_044146_5_0_9"/>
<dbReference type="InterPro" id="IPR000150">
    <property type="entry name" value="Cof"/>
</dbReference>
<dbReference type="InterPro" id="IPR023214">
    <property type="entry name" value="HAD_sf"/>
</dbReference>
<dbReference type="Gene3D" id="3.40.50.1000">
    <property type="entry name" value="HAD superfamily/HAD-like"/>
    <property type="match status" value="1"/>
</dbReference>
<name>I2C824_BACAY</name>
<dbReference type="PANTHER" id="PTHR10000">
    <property type="entry name" value="PHOSPHOSERINE PHOSPHATASE"/>
    <property type="match status" value="1"/>
</dbReference>
<dbReference type="GO" id="GO:0016791">
    <property type="term" value="F:phosphatase activity"/>
    <property type="evidence" value="ECO:0007669"/>
    <property type="project" value="TreeGrafter"/>
</dbReference>
<dbReference type="SUPFAM" id="SSF56784">
    <property type="entry name" value="HAD-like"/>
    <property type="match status" value="1"/>
</dbReference>
<dbReference type="PANTHER" id="PTHR10000:SF53">
    <property type="entry name" value="5-AMINO-6-(5-PHOSPHO-D-RIBITYLAMINO)URACIL PHOSPHATASE YBJI-RELATED"/>
    <property type="match status" value="1"/>
</dbReference>
<sequence>MISSRVSDKSGRKKEDNMSIKLIAVDMDGTFLNDEMAYNKERFMNQYRELKARGIKFAVASGNQYAQLTSFFPEIKSEIAFVAENGAFVVNAGEELFAGNMSEDTIKAVIRALEQYEVKNVIVCGKKSAYIHENASEDEYLHASKYYYVLKRVPHFENIDDHIFKFSISFPAEHCSVLLSHLKNTIGSFVTPVSSGHGDIDLIIPGLHKASGIKLLQKQWGINDEECAAFGDSGNDLEMVSAVKYGIAMDSAQESIKQAAAHITQSNNEEGVLNAIDSILKCEKPFV</sequence>
<proteinExistence type="predicted"/>
<dbReference type="InterPro" id="IPR036412">
    <property type="entry name" value="HAD-like_sf"/>
</dbReference>
<dbReference type="Pfam" id="PF08282">
    <property type="entry name" value="Hydrolase_3"/>
    <property type="match status" value="1"/>
</dbReference>
<dbReference type="NCBIfam" id="TIGR01484">
    <property type="entry name" value="HAD-SF-IIB"/>
    <property type="match status" value="1"/>
</dbReference>
<protein>
    <submittedName>
        <fullName evidence="1">Conserved protein with a phophatase-like domain</fullName>
    </submittedName>
</protein>
<gene>
    <name evidence="1" type="primary">ybjI</name>
    <name evidence="1" type="ORF">MUS_2891</name>
</gene>
<dbReference type="SFLD" id="SFLDG01144">
    <property type="entry name" value="C2.B.4:_PGP_Like"/>
    <property type="match status" value="1"/>
</dbReference>
<accession>I2C824</accession>
<dbReference type="GO" id="GO:0000287">
    <property type="term" value="F:magnesium ion binding"/>
    <property type="evidence" value="ECO:0007669"/>
    <property type="project" value="TreeGrafter"/>
</dbReference>
<organism evidence="1 2">
    <name type="scientific">Bacillus amyloliquefaciens (strain Y2)</name>
    <name type="common">Bacillus amyloliquefaciens subsp. plantarum (strain B9601-Y2)</name>
    <dbReference type="NCBI Taxonomy" id="1155777"/>
    <lineage>
        <taxon>Bacteria</taxon>
        <taxon>Bacillati</taxon>
        <taxon>Bacillota</taxon>
        <taxon>Bacilli</taxon>
        <taxon>Bacillales</taxon>
        <taxon>Bacillaceae</taxon>
        <taxon>Bacillus</taxon>
        <taxon>Bacillus amyloliquefaciens group</taxon>
    </lineage>
</organism>
<evidence type="ECO:0000313" key="2">
    <source>
        <dbReference type="Proteomes" id="UP000002878"/>
    </source>
</evidence>
<dbReference type="InterPro" id="IPR006379">
    <property type="entry name" value="HAD-SF_hydro_IIB"/>
</dbReference>
<dbReference type="EMBL" id="CP003332">
    <property type="protein sequence ID" value="AFJ62798.1"/>
    <property type="molecule type" value="Genomic_DNA"/>
</dbReference>
<dbReference type="GO" id="GO:0005829">
    <property type="term" value="C:cytosol"/>
    <property type="evidence" value="ECO:0007669"/>
    <property type="project" value="TreeGrafter"/>
</dbReference>
<dbReference type="NCBIfam" id="TIGR00099">
    <property type="entry name" value="Cof-subfamily"/>
    <property type="match status" value="1"/>
</dbReference>
<dbReference type="CDD" id="cd07518">
    <property type="entry name" value="HAD_YbiV-Like"/>
    <property type="match status" value="1"/>
</dbReference>
<evidence type="ECO:0000313" key="1">
    <source>
        <dbReference type="EMBL" id="AFJ62798.1"/>
    </source>
</evidence>
<reference evidence="1 2" key="1">
    <citation type="journal article" date="2012" name="J. Biotechnol.">
        <title>Genome sequence of the plant growth promoting strain Bacillus amyloliquefaciens subsp. plantarum B9601-Y2 and expression of mersacidin and other secondary metabolites.</title>
        <authorList>
            <person name="He P."/>
            <person name="Hao K."/>
            <person name="Blom J."/>
            <person name="Ruckert C."/>
            <person name="Vater J."/>
            <person name="Mao Z."/>
            <person name="Wu Y."/>
            <person name="Hou M."/>
            <person name="He P."/>
            <person name="He Y."/>
            <person name="Borriss R."/>
        </authorList>
    </citation>
    <scope>NUCLEOTIDE SEQUENCE [LARGE SCALE GENOMIC DNA]</scope>
    <source>
        <strain evidence="1">Y2</strain>
    </source>
</reference>
<dbReference type="Gene3D" id="3.30.1240.10">
    <property type="match status" value="1"/>
</dbReference>
<dbReference type="SFLD" id="SFLDS00003">
    <property type="entry name" value="Haloacid_Dehalogenase"/>
    <property type="match status" value="1"/>
</dbReference>
<dbReference type="KEGG" id="bqy:MUS_2891"/>
<dbReference type="PATRIC" id="fig|1126211.3.peg.2750"/>